<gene>
    <name evidence="2" type="ORF">INT45_010582</name>
</gene>
<dbReference type="OrthoDB" id="10270941at2759"/>
<feature type="region of interest" description="Disordered" evidence="1">
    <location>
        <begin position="14"/>
        <end position="50"/>
    </location>
</feature>
<evidence type="ECO:0000313" key="3">
    <source>
        <dbReference type="Proteomes" id="UP000646827"/>
    </source>
</evidence>
<keyword evidence="3" id="KW-1185">Reference proteome</keyword>
<dbReference type="AlphaFoldDB" id="A0A8H7RI20"/>
<sequence length="537" mass="62167">MASQNHLLRLHNSIRFTSSTPPSPSTNHSIQSTTRPTPRSRNFPFINQRGNRRNYSENTRLLQQHVCNSEEKRQFSSCFQSQTTQRLYSGTTFQNGNITRSYQTNQVEQLFDIHRPVRCIPSYSCSPRLSSLSPFELERQNIPVLHNSIWPVIGSLVIHQAHKTNSGMGSLLRNSTQCVSRRLDHHCRLKSSSYSAYPIGCQETQIIRMDHQLCQINSETATIARAPRLLIEYHKNDSQTTREKITRLTAQYSTNSPETSSITTYHSQPHHENSISNFCIDTGLRIHATPTEDEESDCTLISRLGQTIATTSRMHSGTYMVEKQSHSLERQKYSTTNTSTDCLCRCQQQWIGLQFTSSQQQTTNSLRPLVSPRGPNVYQLARTQGCFSRFEDFPSPQEYAHSYLYRQYNLNGIYEQTRWHPIPSINGISNSIVEMVPQAWNNYSIHPYFWDQQHNYRLRISPSISEEQLDDCSLNLCSYSTSSGSKRRRSFCRPDYETATKIRVGCCYIYIYMVIYFECYFQLFESISNFYIMESLT</sequence>
<comment type="caution">
    <text evidence="2">The sequence shown here is derived from an EMBL/GenBank/DDBJ whole genome shotgun (WGS) entry which is preliminary data.</text>
</comment>
<dbReference type="Proteomes" id="UP000646827">
    <property type="component" value="Unassembled WGS sequence"/>
</dbReference>
<proteinExistence type="predicted"/>
<protein>
    <submittedName>
        <fullName evidence="2">Uncharacterized protein</fullName>
    </submittedName>
</protein>
<dbReference type="PANTHER" id="PTHR33066:SF2">
    <property type="entry name" value="FILAGGRIN-2-LIKE"/>
    <property type="match status" value="1"/>
</dbReference>
<name>A0A8H7RI20_9FUNG</name>
<evidence type="ECO:0000313" key="2">
    <source>
        <dbReference type="EMBL" id="KAG2211369.1"/>
    </source>
</evidence>
<evidence type="ECO:0000256" key="1">
    <source>
        <dbReference type="SAM" id="MobiDB-lite"/>
    </source>
</evidence>
<feature type="compositionally biased region" description="Polar residues" evidence="1">
    <location>
        <begin position="27"/>
        <end position="40"/>
    </location>
</feature>
<reference evidence="2 3" key="1">
    <citation type="submission" date="2020-12" db="EMBL/GenBank/DDBJ databases">
        <title>Metabolic potential, ecology and presence of endohyphal bacteria is reflected in genomic diversity of Mucoromycotina.</title>
        <authorList>
            <person name="Muszewska A."/>
            <person name="Okrasinska A."/>
            <person name="Steczkiewicz K."/>
            <person name="Drgas O."/>
            <person name="Orlowska M."/>
            <person name="Perlinska-Lenart U."/>
            <person name="Aleksandrzak-Piekarczyk T."/>
            <person name="Szatraj K."/>
            <person name="Zielenkiewicz U."/>
            <person name="Pilsyk S."/>
            <person name="Malc E."/>
            <person name="Mieczkowski P."/>
            <person name="Kruszewska J.S."/>
            <person name="Biernat P."/>
            <person name="Pawlowska J."/>
        </authorList>
    </citation>
    <scope>NUCLEOTIDE SEQUENCE [LARGE SCALE GENOMIC DNA]</scope>
    <source>
        <strain evidence="2 3">CBS 142.35</strain>
    </source>
</reference>
<dbReference type="EMBL" id="JAEPRB010000838">
    <property type="protein sequence ID" value="KAG2211369.1"/>
    <property type="molecule type" value="Genomic_DNA"/>
</dbReference>
<accession>A0A8H7RI20</accession>
<dbReference type="PANTHER" id="PTHR33066">
    <property type="entry name" value="INTEGRASE_SAM-LIKE_N DOMAIN-CONTAINING PROTEIN"/>
    <property type="match status" value="1"/>
</dbReference>
<organism evidence="2 3">
    <name type="scientific">Circinella minor</name>
    <dbReference type="NCBI Taxonomy" id="1195481"/>
    <lineage>
        <taxon>Eukaryota</taxon>
        <taxon>Fungi</taxon>
        <taxon>Fungi incertae sedis</taxon>
        <taxon>Mucoromycota</taxon>
        <taxon>Mucoromycotina</taxon>
        <taxon>Mucoromycetes</taxon>
        <taxon>Mucorales</taxon>
        <taxon>Lichtheimiaceae</taxon>
        <taxon>Circinella</taxon>
    </lineage>
</organism>